<gene>
    <name evidence="1" type="primary">ymaD</name>
    <name evidence="1" type="ORF">GCM10010969_11840</name>
</gene>
<dbReference type="Gene3D" id="3.30.300.20">
    <property type="match status" value="1"/>
</dbReference>
<dbReference type="Pfam" id="PF02566">
    <property type="entry name" value="OsmC"/>
    <property type="match status" value="1"/>
</dbReference>
<protein>
    <recommendedName>
        <fullName evidence="3">Peroxiredoxin, SACOL1771 subfamily</fullName>
    </recommendedName>
</protein>
<dbReference type="Proteomes" id="UP000606653">
    <property type="component" value="Unassembled WGS sequence"/>
</dbReference>
<dbReference type="RefSeq" id="WP_018977501.1">
    <property type="nucleotide sequence ID" value="NZ_BMLN01000003.1"/>
</dbReference>
<keyword evidence="2" id="KW-1185">Reference proteome</keyword>
<dbReference type="SUPFAM" id="SSF82784">
    <property type="entry name" value="OsmC-like"/>
    <property type="match status" value="1"/>
</dbReference>
<organism evidence="1 2">
    <name type="scientific">Saccharibacillus kuerlensis</name>
    <dbReference type="NCBI Taxonomy" id="459527"/>
    <lineage>
        <taxon>Bacteria</taxon>
        <taxon>Bacillati</taxon>
        <taxon>Bacillota</taxon>
        <taxon>Bacilli</taxon>
        <taxon>Bacillales</taxon>
        <taxon>Paenibacillaceae</taxon>
        <taxon>Saccharibacillus</taxon>
    </lineage>
</organism>
<evidence type="ECO:0000313" key="1">
    <source>
        <dbReference type="EMBL" id="GGN95700.1"/>
    </source>
</evidence>
<dbReference type="PANTHER" id="PTHR42830:SF2">
    <property type="entry name" value="OSMC_OHR FAMILY PROTEIN"/>
    <property type="match status" value="1"/>
</dbReference>
<evidence type="ECO:0000313" key="2">
    <source>
        <dbReference type="Proteomes" id="UP000606653"/>
    </source>
</evidence>
<dbReference type="EMBL" id="BMLN01000003">
    <property type="protein sequence ID" value="GGN95700.1"/>
    <property type="molecule type" value="Genomic_DNA"/>
</dbReference>
<comment type="caution">
    <text evidence="1">The sequence shown here is derived from an EMBL/GenBank/DDBJ whole genome shotgun (WGS) entry which is preliminary data.</text>
</comment>
<name>A0ABQ2KZZ2_9BACL</name>
<proteinExistence type="predicted"/>
<sequence>MNHIFRLQADWNGGRNSTGTIESGQLKTEISIPESMGGPGVGTNPDEMLLGAAATCYIITLAAMLERSSIGVESLTLDSEAVVDVTNNIFTYKSITHRPLLVLTGGQDEEARTKAEKLAYKAESSCMITRALQGNVEVSAEPTITVGEKTP</sequence>
<accession>A0ABQ2KZZ2</accession>
<dbReference type="PANTHER" id="PTHR42830">
    <property type="entry name" value="OSMOTICALLY INDUCIBLE FAMILY PROTEIN"/>
    <property type="match status" value="1"/>
</dbReference>
<dbReference type="NCBIfam" id="TIGR03563">
    <property type="entry name" value="perox_SACOL1771"/>
    <property type="match status" value="1"/>
</dbReference>
<dbReference type="InterPro" id="IPR003718">
    <property type="entry name" value="OsmC/Ohr_fam"/>
</dbReference>
<evidence type="ECO:0008006" key="3">
    <source>
        <dbReference type="Google" id="ProtNLM"/>
    </source>
</evidence>
<reference evidence="2" key="1">
    <citation type="journal article" date="2019" name="Int. J. Syst. Evol. Microbiol.">
        <title>The Global Catalogue of Microorganisms (GCM) 10K type strain sequencing project: providing services to taxonomists for standard genome sequencing and annotation.</title>
        <authorList>
            <consortium name="The Broad Institute Genomics Platform"/>
            <consortium name="The Broad Institute Genome Sequencing Center for Infectious Disease"/>
            <person name="Wu L."/>
            <person name="Ma J."/>
        </authorList>
    </citation>
    <scope>NUCLEOTIDE SEQUENCE [LARGE SCALE GENOMIC DNA]</scope>
    <source>
        <strain evidence="2">CGMCC 1.6964</strain>
    </source>
</reference>
<dbReference type="InterPro" id="IPR015946">
    <property type="entry name" value="KH_dom-like_a/b"/>
</dbReference>
<dbReference type="InterPro" id="IPR052707">
    <property type="entry name" value="OsmC_Ohr_Peroxiredoxin"/>
</dbReference>
<dbReference type="InterPro" id="IPR019905">
    <property type="entry name" value="OsmC-like_firmicutes"/>
</dbReference>
<dbReference type="InterPro" id="IPR036102">
    <property type="entry name" value="OsmC/Ohrsf"/>
</dbReference>